<gene>
    <name evidence="3" type="ORF">EZS28_007289</name>
</gene>
<proteinExistence type="predicted"/>
<dbReference type="GO" id="GO:0034976">
    <property type="term" value="P:response to endoplasmic reticulum stress"/>
    <property type="evidence" value="ECO:0007669"/>
    <property type="project" value="TreeGrafter"/>
</dbReference>
<organism evidence="3 4">
    <name type="scientific">Streblomastix strix</name>
    <dbReference type="NCBI Taxonomy" id="222440"/>
    <lineage>
        <taxon>Eukaryota</taxon>
        <taxon>Metamonada</taxon>
        <taxon>Preaxostyla</taxon>
        <taxon>Oxymonadida</taxon>
        <taxon>Streblomastigidae</taxon>
        <taxon>Streblomastix</taxon>
    </lineage>
</organism>
<feature type="compositionally biased region" description="Basic residues" evidence="1">
    <location>
        <begin position="474"/>
        <end position="484"/>
    </location>
</feature>
<sequence length="614" mass="68845">MEERLQAQLKQLQQEKPSRFRLPDVAVIELVHNIKNLGIVDLIYTMDGREYLTPARLQEEIVREVLTHGGRVSTVDLPALLNVEQNSIKQACSQIKRDDIHSSNLELVTDFYITSMAEEVEEILRESGRLSITDIVSRFELSSHIVEQMIEKHLGKIIHAKQQRDYLVTSSYEEDIRAMVRGIFTGITSPTNITTQILPKVTIPESLLMDILQDLMTEGRILGKVTKGIFQPSSFSRGQQDALESFFSQNSFISFEHCLKLGLGQGNPGQFLSQKFNSIGGCEGVALHDTFVSLDSVAQLDASVEEGFTQDGWADISSAHSIPLTNGDYTKIFSLMNVFIGKQSQSSSIENEQDNVRIKIQKGEQELPLFILAGKSRINYPSIQEKLSEIPAKTPESVNFQCLMVTGPMSQSCLTPLSLVKKSQKHIGVTEQMLNSAMNIGAQQEEAVFKDNEQGHEDEKVVSDEIDNDDNSNKKGKQKGKNHRNQQEKIQTQNKEANHTQTVDPISILYCKMPFTSAYGQHTQQSSGNTEKEKDGEQSIILAHKITEYFGDLQPMNDLISNIDISQSFEGISESNKERIRESLRIYSNDVGKTVDIKEQGNIIASVLMIERCL</sequence>
<dbReference type="Proteomes" id="UP000324800">
    <property type="component" value="Unassembled WGS sequence"/>
</dbReference>
<dbReference type="GO" id="GO:0005789">
    <property type="term" value="C:endoplasmic reticulum membrane"/>
    <property type="evidence" value="ECO:0007669"/>
    <property type="project" value="TreeGrafter"/>
</dbReference>
<dbReference type="GO" id="GO:1990592">
    <property type="term" value="P:protein K69-linked ufmylation"/>
    <property type="evidence" value="ECO:0007669"/>
    <property type="project" value="TreeGrafter"/>
</dbReference>
<feature type="non-terminal residue" evidence="3">
    <location>
        <position position="614"/>
    </location>
</feature>
<feature type="compositionally biased region" description="Polar residues" evidence="1">
    <location>
        <begin position="488"/>
        <end position="501"/>
    </location>
</feature>
<dbReference type="PANTHER" id="PTHR31057">
    <property type="entry name" value="E3 UFM1-PROTEIN LIGASE 1"/>
    <property type="match status" value="1"/>
</dbReference>
<dbReference type="Pfam" id="PF09743">
    <property type="entry name" value="E3_UFM1_ligase"/>
    <property type="match status" value="1"/>
</dbReference>
<keyword evidence="3" id="KW-0436">Ligase</keyword>
<name>A0A5J4WQG1_9EUKA</name>
<dbReference type="PANTHER" id="PTHR31057:SF0">
    <property type="entry name" value="E3 UFM1-PROTEIN LIGASE 1"/>
    <property type="match status" value="1"/>
</dbReference>
<evidence type="ECO:0000313" key="3">
    <source>
        <dbReference type="EMBL" id="KAA6397180.1"/>
    </source>
</evidence>
<dbReference type="AlphaFoldDB" id="A0A5J4WQG1"/>
<comment type="caution">
    <text evidence="3">The sequence shown here is derived from an EMBL/GenBank/DDBJ whole genome shotgun (WGS) entry which is preliminary data.</text>
</comment>
<protein>
    <submittedName>
        <fullName evidence="3">Putative E3 UFM1-protein ligase 1</fullName>
    </submittedName>
</protein>
<accession>A0A5J4WQG1</accession>
<dbReference type="InterPro" id="IPR056579">
    <property type="entry name" value="Ufl1_N"/>
</dbReference>
<evidence type="ECO:0000313" key="4">
    <source>
        <dbReference type="Proteomes" id="UP000324800"/>
    </source>
</evidence>
<evidence type="ECO:0000256" key="1">
    <source>
        <dbReference type="SAM" id="MobiDB-lite"/>
    </source>
</evidence>
<dbReference type="GO" id="GO:0016874">
    <property type="term" value="F:ligase activity"/>
    <property type="evidence" value="ECO:0007669"/>
    <property type="project" value="UniProtKB-KW"/>
</dbReference>
<dbReference type="GO" id="GO:0061666">
    <property type="term" value="F:UFM1 ligase activity"/>
    <property type="evidence" value="ECO:0007669"/>
    <property type="project" value="InterPro"/>
</dbReference>
<feature type="compositionally biased region" description="Basic and acidic residues" evidence="1">
    <location>
        <begin position="452"/>
        <end position="463"/>
    </location>
</feature>
<reference evidence="3 4" key="1">
    <citation type="submission" date="2019-03" db="EMBL/GenBank/DDBJ databases">
        <title>Single cell metagenomics reveals metabolic interactions within the superorganism composed of flagellate Streblomastix strix and complex community of Bacteroidetes bacteria on its surface.</title>
        <authorList>
            <person name="Treitli S.C."/>
            <person name="Kolisko M."/>
            <person name="Husnik F."/>
            <person name="Keeling P."/>
            <person name="Hampl V."/>
        </authorList>
    </citation>
    <scope>NUCLEOTIDE SEQUENCE [LARGE SCALE GENOMIC DNA]</scope>
    <source>
        <strain evidence="3">ST1C</strain>
    </source>
</reference>
<dbReference type="InterPro" id="IPR018611">
    <property type="entry name" value="Ufl1"/>
</dbReference>
<feature type="region of interest" description="Disordered" evidence="1">
    <location>
        <begin position="452"/>
        <end position="501"/>
    </location>
</feature>
<feature type="domain" description="E3 UFM1-protein ligase 1-like N-terminal" evidence="2">
    <location>
        <begin position="3"/>
        <end position="264"/>
    </location>
</feature>
<dbReference type="EMBL" id="SNRW01001240">
    <property type="protein sequence ID" value="KAA6397180.1"/>
    <property type="molecule type" value="Genomic_DNA"/>
</dbReference>
<evidence type="ECO:0000259" key="2">
    <source>
        <dbReference type="Pfam" id="PF09743"/>
    </source>
</evidence>
<dbReference type="GO" id="GO:0032434">
    <property type="term" value="P:regulation of proteasomal ubiquitin-dependent protein catabolic process"/>
    <property type="evidence" value="ECO:0007669"/>
    <property type="project" value="TreeGrafter"/>
</dbReference>
<dbReference type="OrthoDB" id="10258297at2759"/>